<dbReference type="SUPFAM" id="SSF54637">
    <property type="entry name" value="Thioesterase/thiol ester dehydrase-isomerase"/>
    <property type="match status" value="1"/>
</dbReference>
<dbReference type="EC" id="3.1.2.-" evidence="1"/>
<protein>
    <submittedName>
        <fullName evidence="1">Acyl-CoA thioester hydrolase</fullName>
        <ecNumber evidence="1">3.1.2.-</ecNumber>
    </submittedName>
</protein>
<comment type="caution">
    <text evidence="1">The sequence shown here is derived from an EMBL/GenBank/DDBJ whole genome shotgun (WGS) entry which is preliminary data.</text>
</comment>
<dbReference type="RefSeq" id="WP_179579088.1">
    <property type="nucleotide sequence ID" value="NZ_JACCFM010000001.1"/>
</dbReference>
<evidence type="ECO:0000313" key="2">
    <source>
        <dbReference type="Proteomes" id="UP000537260"/>
    </source>
</evidence>
<dbReference type="AlphaFoldDB" id="A0A7Z0J713"/>
<sequence length="156" mass="17411">MSENPVLHSHLVRLSYGDTDPAGILYYAAWFPKMEALQSEFLFFQGLRQDRLKEDFGWWTVSRATSCEYLAAAGLFDQIRIELRRGSVGTSSFAFDFTMRRVSDDVLVARAVSTLVTVSPEQSTVRIPELLHDHLANWGSSEWAAAHAITGADALA</sequence>
<reference evidence="1 2" key="1">
    <citation type="submission" date="2020-07" db="EMBL/GenBank/DDBJ databases">
        <title>Sequencing the genomes of 1000 actinobacteria strains.</title>
        <authorList>
            <person name="Klenk H.-P."/>
        </authorList>
    </citation>
    <scope>NUCLEOTIDE SEQUENCE [LARGE SCALE GENOMIC DNA]</scope>
    <source>
        <strain evidence="1 2">LI1</strain>
    </source>
</reference>
<dbReference type="CDD" id="cd00586">
    <property type="entry name" value="4HBT"/>
    <property type="match status" value="1"/>
</dbReference>
<accession>A0A7Z0J713</accession>
<dbReference type="GO" id="GO:0016787">
    <property type="term" value="F:hydrolase activity"/>
    <property type="evidence" value="ECO:0007669"/>
    <property type="project" value="UniProtKB-KW"/>
</dbReference>
<evidence type="ECO:0000313" key="1">
    <source>
        <dbReference type="EMBL" id="NYJ20483.1"/>
    </source>
</evidence>
<dbReference type="Gene3D" id="3.10.129.10">
    <property type="entry name" value="Hotdog Thioesterase"/>
    <property type="match status" value="1"/>
</dbReference>
<gene>
    <name evidence="1" type="ORF">HNR05_002274</name>
</gene>
<keyword evidence="1" id="KW-0378">Hydrolase</keyword>
<keyword evidence="2" id="KW-1185">Reference proteome</keyword>
<dbReference type="EMBL" id="JACCFM010000001">
    <property type="protein sequence ID" value="NYJ20483.1"/>
    <property type="molecule type" value="Genomic_DNA"/>
</dbReference>
<organism evidence="1 2">
    <name type="scientific">Glaciibacter psychrotolerans</name>
    <dbReference type="NCBI Taxonomy" id="670054"/>
    <lineage>
        <taxon>Bacteria</taxon>
        <taxon>Bacillati</taxon>
        <taxon>Actinomycetota</taxon>
        <taxon>Actinomycetes</taxon>
        <taxon>Micrococcales</taxon>
        <taxon>Microbacteriaceae</taxon>
        <taxon>Glaciibacter</taxon>
    </lineage>
</organism>
<proteinExistence type="predicted"/>
<name>A0A7Z0J713_9MICO</name>
<dbReference type="Pfam" id="PF13279">
    <property type="entry name" value="4HBT_2"/>
    <property type="match status" value="1"/>
</dbReference>
<dbReference type="Proteomes" id="UP000537260">
    <property type="component" value="Unassembled WGS sequence"/>
</dbReference>
<dbReference type="InterPro" id="IPR029069">
    <property type="entry name" value="HotDog_dom_sf"/>
</dbReference>